<evidence type="ECO:0000259" key="2">
    <source>
        <dbReference type="Pfam" id="PF11412"/>
    </source>
</evidence>
<feature type="signal peptide" evidence="1">
    <location>
        <begin position="1"/>
        <end position="20"/>
    </location>
</feature>
<dbReference type="Proteomes" id="UP000272010">
    <property type="component" value="Chromosome"/>
</dbReference>
<feature type="domain" description="Thiol:disulfide interchange protein DsbD N-terminal" evidence="2">
    <location>
        <begin position="40"/>
        <end position="143"/>
    </location>
</feature>
<accession>A0A386UNR4</accession>
<sequence length="263" mass="28334">MNAAMKALALLLLMPCSALAQDVPPPGLASAELMAGWVTPQGHRMTALRLRLEPGWKTYWRSPGDAGVPPRFDWGQSQNLGRVDLHWPRPEAFESGGERTLGYHDELVLPIEVAPQDPARPVVLHARVDFGLCDDICVPAEVALRAPPPGPGPDPVIQAALERMPDQAPDQPPCRIEPIADGMRVTARFDATAPEVAMELEGEPEGAPVWVSQPELSRQGDILTAEADFVAETGKPFALDPADLRLTLIAPDTAVEYRGCTPG</sequence>
<organism evidence="3 4">
    <name type="scientific">Paracoccus yeei</name>
    <dbReference type="NCBI Taxonomy" id="147645"/>
    <lineage>
        <taxon>Bacteria</taxon>
        <taxon>Pseudomonadati</taxon>
        <taxon>Pseudomonadota</taxon>
        <taxon>Alphaproteobacteria</taxon>
        <taxon>Rhodobacterales</taxon>
        <taxon>Paracoccaceae</taxon>
        <taxon>Paracoccus</taxon>
    </lineage>
</organism>
<dbReference type="InterPro" id="IPR028250">
    <property type="entry name" value="DsbDN"/>
</dbReference>
<feature type="chain" id="PRO_5017423201" description="Thiol:disulfide interchange protein DsbD N-terminal domain-containing protein" evidence="1">
    <location>
        <begin position="21"/>
        <end position="263"/>
    </location>
</feature>
<proteinExistence type="predicted"/>
<protein>
    <recommendedName>
        <fullName evidence="2">Thiol:disulfide interchange protein DsbD N-terminal domain-containing protein</fullName>
    </recommendedName>
</protein>
<dbReference type="Pfam" id="PF11412">
    <property type="entry name" value="DsbD_N"/>
    <property type="match status" value="1"/>
</dbReference>
<name>A0A386UNR4_9RHOB</name>
<dbReference type="AlphaFoldDB" id="A0A386UNR4"/>
<evidence type="ECO:0000313" key="3">
    <source>
        <dbReference type="EMBL" id="AYF02344.1"/>
    </source>
</evidence>
<reference evidence="4" key="1">
    <citation type="submission" date="2018-07" db="EMBL/GenBank/DDBJ databases">
        <title>Genome Structure of the Opportunistic Pathogen Paracoccus yeei (Alphaproteobacteria) and Identification of Putative Virulence Factors.</title>
        <authorList>
            <person name="Lasek R."/>
            <person name="Szuplewska M."/>
            <person name="Mitura M."/>
            <person name="Decewicz P."/>
            <person name="Chmielowska C."/>
            <person name="Pawlot A."/>
            <person name="Sentkowska D."/>
            <person name="Czarnecki J."/>
            <person name="Bartosik D."/>
        </authorList>
    </citation>
    <scope>NUCLEOTIDE SEQUENCE [LARGE SCALE GENOMIC DNA]</scope>
    <source>
        <strain evidence="4">CCUG 32053</strain>
    </source>
</reference>
<dbReference type="EMBL" id="CP031078">
    <property type="protein sequence ID" value="AYF02344.1"/>
    <property type="molecule type" value="Genomic_DNA"/>
</dbReference>
<gene>
    <name evidence="3" type="ORF">PY32053_02753</name>
</gene>
<evidence type="ECO:0000256" key="1">
    <source>
        <dbReference type="SAM" id="SignalP"/>
    </source>
</evidence>
<evidence type="ECO:0000313" key="4">
    <source>
        <dbReference type="Proteomes" id="UP000272010"/>
    </source>
</evidence>
<keyword evidence="1" id="KW-0732">Signal</keyword>